<dbReference type="CDD" id="cd05233">
    <property type="entry name" value="SDR_c"/>
    <property type="match status" value="1"/>
</dbReference>
<dbReference type="Pfam" id="PF13561">
    <property type="entry name" value="adh_short_C2"/>
    <property type="match status" value="1"/>
</dbReference>
<dbReference type="KEGG" id="prz:GZH47_20915"/>
<dbReference type="SUPFAM" id="SSF51735">
    <property type="entry name" value="NAD(P)-binding Rossmann-fold domains"/>
    <property type="match status" value="1"/>
</dbReference>
<dbReference type="InterPro" id="IPR036291">
    <property type="entry name" value="NAD(P)-bd_dom_sf"/>
</dbReference>
<keyword evidence="4" id="KW-1185">Reference proteome</keyword>
<dbReference type="EMBL" id="CP048286">
    <property type="protein sequence ID" value="QHW33015.1"/>
    <property type="molecule type" value="Genomic_DNA"/>
</dbReference>
<dbReference type="AlphaFoldDB" id="A0A6C0P3I9"/>
<dbReference type="RefSeq" id="WP_162642911.1">
    <property type="nucleotide sequence ID" value="NZ_CP048286.1"/>
</dbReference>
<sequence>MQGRVAIVTGAASGIGRGIAEVLLREGCSVSVLDWNEEEGKRAVLEMTDDRDRIQFIQTDVSKESDIIRAVEQTAAKWGTVDILVNNVGTHFYRAVEQITADDWDRVMTTDLRGHFLTMQKVLPIMKKQGKGAIVNIASVHALQTVPHFAAYAAVKGGVVSMSRSIALEYASNGIRVNTVLPGMTRNSNIDKYLTSLDEKGREKAYRGMIRNIPVGRIAEPVEIGEAVAFLASDKAAFITGTTLAVDGGETSHLAWGQRE</sequence>
<dbReference type="GO" id="GO:0008206">
    <property type="term" value="P:bile acid metabolic process"/>
    <property type="evidence" value="ECO:0007669"/>
    <property type="project" value="UniProtKB-ARBA"/>
</dbReference>
<gene>
    <name evidence="3" type="ORF">GZH47_20915</name>
</gene>
<protein>
    <submittedName>
        <fullName evidence="3">SDR family oxidoreductase</fullName>
    </submittedName>
</protein>
<accession>A0A6C0P3I9</accession>
<evidence type="ECO:0000313" key="4">
    <source>
        <dbReference type="Proteomes" id="UP000479114"/>
    </source>
</evidence>
<dbReference type="InterPro" id="IPR002347">
    <property type="entry name" value="SDR_fam"/>
</dbReference>
<dbReference type="NCBIfam" id="NF005559">
    <property type="entry name" value="PRK07231.1"/>
    <property type="match status" value="1"/>
</dbReference>
<evidence type="ECO:0000256" key="1">
    <source>
        <dbReference type="ARBA" id="ARBA00006484"/>
    </source>
</evidence>
<dbReference type="Gene3D" id="3.40.50.720">
    <property type="entry name" value="NAD(P)-binding Rossmann-like Domain"/>
    <property type="match status" value="1"/>
</dbReference>
<keyword evidence="2" id="KW-0560">Oxidoreductase</keyword>
<reference evidence="3 4" key="1">
    <citation type="submission" date="2020-02" db="EMBL/GenBank/DDBJ databases">
        <title>Paenibacillus sp. nov., isolated from rhizosphere soil of tomato.</title>
        <authorList>
            <person name="Weon H.-Y."/>
            <person name="Lee S.A."/>
        </authorList>
    </citation>
    <scope>NUCLEOTIDE SEQUENCE [LARGE SCALE GENOMIC DNA]</scope>
    <source>
        <strain evidence="3 4">14171R-81</strain>
    </source>
</reference>
<name>A0A6C0P3I9_9BACL</name>
<dbReference type="FunFam" id="3.40.50.720:FF:000084">
    <property type="entry name" value="Short-chain dehydrogenase reductase"/>
    <property type="match status" value="1"/>
</dbReference>
<comment type="similarity">
    <text evidence="1">Belongs to the short-chain dehydrogenases/reductases (SDR) family.</text>
</comment>
<evidence type="ECO:0000313" key="3">
    <source>
        <dbReference type="EMBL" id="QHW33015.1"/>
    </source>
</evidence>
<dbReference type="GO" id="GO:0016491">
    <property type="term" value="F:oxidoreductase activity"/>
    <property type="evidence" value="ECO:0007669"/>
    <property type="project" value="UniProtKB-KW"/>
</dbReference>
<evidence type="ECO:0000256" key="2">
    <source>
        <dbReference type="ARBA" id="ARBA00023002"/>
    </source>
</evidence>
<dbReference type="PANTHER" id="PTHR42879">
    <property type="entry name" value="3-OXOACYL-(ACYL-CARRIER-PROTEIN) REDUCTASE"/>
    <property type="match status" value="1"/>
</dbReference>
<organism evidence="3 4">
    <name type="scientific">Paenibacillus rhizovicinus</name>
    <dbReference type="NCBI Taxonomy" id="2704463"/>
    <lineage>
        <taxon>Bacteria</taxon>
        <taxon>Bacillati</taxon>
        <taxon>Bacillota</taxon>
        <taxon>Bacilli</taxon>
        <taxon>Bacillales</taxon>
        <taxon>Paenibacillaceae</taxon>
        <taxon>Paenibacillus</taxon>
    </lineage>
</organism>
<dbReference type="PRINTS" id="PR00081">
    <property type="entry name" value="GDHRDH"/>
</dbReference>
<dbReference type="PANTHER" id="PTHR42879:SF2">
    <property type="entry name" value="3-OXOACYL-[ACYL-CARRIER-PROTEIN] REDUCTASE FABG"/>
    <property type="match status" value="1"/>
</dbReference>
<proteinExistence type="inferred from homology"/>
<dbReference type="InterPro" id="IPR050259">
    <property type="entry name" value="SDR"/>
</dbReference>
<dbReference type="Proteomes" id="UP000479114">
    <property type="component" value="Chromosome"/>
</dbReference>
<dbReference type="PRINTS" id="PR00080">
    <property type="entry name" value="SDRFAMILY"/>
</dbReference>